<protein>
    <submittedName>
        <fullName evidence="1">Uncharacterized protein</fullName>
    </submittedName>
</protein>
<dbReference type="EMBL" id="CASHSV030000615">
    <property type="protein sequence ID" value="CAJ2668884.1"/>
    <property type="molecule type" value="Genomic_DNA"/>
</dbReference>
<evidence type="ECO:0000313" key="1">
    <source>
        <dbReference type="EMBL" id="CAJ2668884.1"/>
    </source>
</evidence>
<organism evidence="1 2">
    <name type="scientific">Trifolium pratense</name>
    <name type="common">Red clover</name>
    <dbReference type="NCBI Taxonomy" id="57577"/>
    <lineage>
        <taxon>Eukaryota</taxon>
        <taxon>Viridiplantae</taxon>
        <taxon>Streptophyta</taxon>
        <taxon>Embryophyta</taxon>
        <taxon>Tracheophyta</taxon>
        <taxon>Spermatophyta</taxon>
        <taxon>Magnoliopsida</taxon>
        <taxon>eudicotyledons</taxon>
        <taxon>Gunneridae</taxon>
        <taxon>Pentapetalae</taxon>
        <taxon>rosids</taxon>
        <taxon>fabids</taxon>
        <taxon>Fabales</taxon>
        <taxon>Fabaceae</taxon>
        <taxon>Papilionoideae</taxon>
        <taxon>50 kb inversion clade</taxon>
        <taxon>NPAAA clade</taxon>
        <taxon>Hologalegina</taxon>
        <taxon>IRL clade</taxon>
        <taxon>Trifolieae</taxon>
        <taxon>Trifolium</taxon>
    </lineage>
</organism>
<accession>A0ACB0LH97</accession>
<evidence type="ECO:0000313" key="2">
    <source>
        <dbReference type="Proteomes" id="UP001177021"/>
    </source>
</evidence>
<name>A0ACB0LH97_TRIPR</name>
<keyword evidence="2" id="KW-1185">Reference proteome</keyword>
<dbReference type="Proteomes" id="UP001177021">
    <property type="component" value="Unassembled WGS sequence"/>
</dbReference>
<proteinExistence type="predicted"/>
<sequence>MSIVDLLIFTEGGNRTQDYLYNFTLRTQEHRPPANKLIDVFIIGDIALAILLFVAIHYWRLNRNTPITKWPVLGMLPGLLHNVSNIHSYINLTLKQNGGTFIFEGPWLTNMDIVFTGDPMNVQHITSTKFANYGKGNDFREIFEVLGDGIFRSDSEIWKYNRTLLHSIFKQESFHAFIQKTVEEKVCSCLLVFLDNACKEGVQVDLQDVFQRLTFDNICSVVLGFDPRCLSIDLPKITCERAFTQAEDTLFNRHVKPRFLWKLQKWFQVGEEKQFIENNKIVDKMLYSKIKSKREMQGEKNFDLLNTLMNEVGDEKIPIDDKFLRDTSINLLAAGRDTISSGLTWFFWLVATHPLVEAKILEEIKQNLPSRENNWKDLGTKGLGKLIYLHGALCEALRLYPPVPFEHKSALHSDVLPSGHKIKSNAMIVYSLYAVGRVEEIWGKDCLEFKPERWISKKGGIVHVPSYKFIAFNAGPRSCLGKDISFIEMKIVAAAILSNYHIQVVEDHPIIPSVSVVLHMKHGLKVNVKKRSI</sequence>
<reference evidence="1" key="1">
    <citation type="submission" date="2023-10" db="EMBL/GenBank/DDBJ databases">
        <authorList>
            <person name="Rodriguez Cubillos JULIANA M."/>
            <person name="De Vega J."/>
        </authorList>
    </citation>
    <scope>NUCLEOTIDE SEQUENCE</scope>
</reference>
<comment type="caution">
    <text evidence="1">The sequence shown here is derived from an EMBL/GenBank/DDBJ whole genome shotgun (WGS) entry which is preliminary data.</text>
</comment>
<gene>
    <name evidence="1" type="ORF">MILVUS5_LOCUS33191</name>
</gene>